<dbReference type="GO" id="GO:0051028">
    <property type="term" value="P:mRNA transport"/>
    <property type="evidence" value="ECO:0007669"/>
    <property type="project" value="UniProtKB-KW"/>
</dbReference>
<evidence type="ECO:0000256" key="2">
    <source>
        <dbReference type="ARBA" id="ARBA00005911"/>
    </source>
</evidence>
<dbReference type="Proteomes" id="UP001482455">
    <property type="component" value="Unassembled WGS sequence"/>
</dbReference>
<dbReference type="AlphaFoldDB" id="A0AAW3A3G6"/>
<dbReference type="GO" id="GO:0006606">
    <property type="term" value="P:protein import into nucleus"/>
    <property type="evidence" value="ECO:0007669"/>
    <property type="project" value="TreeGrafter"/>
</dbReference>
<dbReference type="Pfam" id="PF05064">
    <property type="entry name" value="Nsp1_C"/>
    <property type="match status" value="1"/>
</dbReference>
<accession>A0AAW3A3G6</accession>
<dbReference type="InterPro" id="IPR007758">
    <property type="entry name" value="Nucleoporin_NSP1_C"/>
</dbReference>
<keyword evidence="6" id="KW-0811">Translocation</keyword>
<evidence type="ECO:0000256" key="7">
    <source>
        <dbReference type="ARBA" id="ARBA00023132"/>
    </source>
</evidence>
<dbReference type="GO" id="GO:0044613">
    <property type="term" value="C:nuclear pore central transport channel"/>
    <property type="evidence" value="ECO:0007669"/>
    <property type="project" value="TreeGrafter"/>
</dbReference>
<dbReference type="GO" id="GO:0006405">
    <property type="term" value="P:RNA export from nucleus"/>
    <property type="evidence" value="ECO:0007669"/>
    <property type="project" value="TreeGrafter"/>
</dbReference>
<keyword evidence="8" id="KW-0539">Nucleus</keyword>
<reference evidence="11 12" key="1">
    <citation type="submission" date="2024-02" db="EMBL/GenBank/DDBJ databases">
        <title>FIRST GENOME SEQUENCES OF Leishmania (Viannia) shawi, Leishmania (Viannia) lindenbergi AND Leishmania (Viannia) utingensis.</title>
        <authorList>
            <person name="Resadore F."/>
            <person name="Custodio M.G.F."/>
            <person name="Boite M.C."/>
            <person name="Cupolillo E."/>
            <person name="Ferreira G.E.M."/>
        </authorList>
    </citation>
    <scope>NUCLEOTIDE SEQUENCE [LARGE SCALE GENOMIC DNA]</scope>
    <source>
        <strain evidence="11 12">ITUB/BR/1977/M4964</strain>
    </source>
</reference>
<dbReference type="GO" id="GO:0005543">
    <property type="term" value="F:phospholipid binding"/>
    <property type="evidence" value="ECO:0007669"/>
    <property type="project" value="TreeGrafter"/>
</dbReference>
<keyword evidence="4" id="KW-0509">mRNA transport</keyword>
<comment type="caution">
    <text evidence="11">The sequence shown here is derived from an EMBL/GenBank/DDBJ whole genome shotgun (WGS) entry which is preliminary data.</text>
</comment>
<protein>
    <submittedName>
        <fullName evidence="11">Nsp1-like C-terminal region containing protein</fullName>
    </submittedName>
</protein>
<evidence type="ECO:0000256" key="6">
    <source>
        <dbReference type="ARBA" id="ARBA00023010"/>
    </source>
</evidence>
<evidence type="ECO:0000256" key="5">
    <source>
        <dbReference type="ARBA" id="ARBA00022927"/>
    </source>
</evidence>
<dbReference type="EMBL" id="JBAMZL010000034">
    <property type="protein sequence ID" value="KAL0497716.1"/>
    <property type="molecule type" value="Genomic_DNA"/>
</dbReference>
<feature type="domain" description="Nucleoporin NSP1-like C-terminal" evidence="10">
    <location>
        <begin position="396"/>
        <end position="498"/>
    </location>
</feature>
<evidence type="ECO:0000256" key="9">
    <source>
        <dbReference type="SAM" id="MobiDB-lite"/>
    </source>
</evidence>
<evidence type="ECO:0000313" key="12">
    <source>
        <dbReference type="Proteomes" id="UP001482455"/>
    </source>
</evidence>
<comment type="subcellular location">
    <subcellularLocation>
        <location evidence="1">Nucleus</location>
        <location evidence="1">Nuclear pore complex</location>
    </subcellularLocation>
</comment>
<evidence type="ECO:0000259" key="10">
    <source>
        <dbReference type="Pfam" id="PF05064"/>
    </source>
</evidence>
<evidence type="ECO:0000313" key="11">
    <source>
        <dbReference type="EMBL" id="KAL0497716.1"/>
    </source>
</evidence>
<dbReference type="GO" id="GO:0017056">
    <property type="term" value="F:structural constituent of nuclear pore"/>
    <property type="evidence" value="ECO:0007669"/>
    <property type="project" value="InterPro"/>
</dbReference>
<evidence type="ECO:0000256" key="1">
    <source>
        <dbReference type="ARBA" id="ARBA00004567"/>
    </source>
</evidence>
<evidence type="ECO:0000256" key="3">
    <source>
        <dbReference type="ARBA" id="ARBA00022448"/>
    </source>
</evidence>
<keyword evidence="5" id="KW-0653">Protein transport</keyword>
<name>A0AAW3A3G6_9TRYP</name>
<gene>
    <name evidence="11" type="ORF">Q4I30_006740</name>
</gene>
<evidence type="ECO:0000256" key="8">
    <source>
        <dbReference type="ARBA" id="ARBA00023242"/>
    </source>
</evidence>
<dbReference type="PANTHER" id="PTHR12084:SF0">
    <property type="entry name" value="NUCLEAR PORE GLYCOPROTEIN P62"/>
    <property type="match status" value="1"/>
</dbReference>
<keyword evidence="12" id="KW-1185">Reference proteome</keyword>
<proteinExistence type="inferred from homology"/>
<dbReference type="InterPro" id="IPR026010">
    <property type="entry name" value="NSP1/NUP62"/>
</dbReference>
<feature type="region of interest" description="Disordered" evidence="9">
    <location>
        <begin position="92"/>
        <end position="114"/>
    </location>
</feature>
<dbReference type="PANTHER" id="PTHR12084">
    <property type="entry name" value="NUCLEAR PORE GLYCOPROTEIN P62-RELATED"/>
    <property type="match status" value="1"/>
</dbReference>
<comment type="similarity">
    <text evidence="2">Belongs to the nucleoporin NSP1/NUP62 family.</text>
</comment>
<evidence type="ECO:0000256" key="4">
    <source>
        <dbReference type="ARBA" id="ARBA00022816"/>
    </source>
</evidence>
<keyword evidence="3" id="KW-0813">Transport</keyword>
<keyword evidence="7" id="KW-0906">Nuclear pore complex</keyword>
<organism evidence="11 12">
    <name type="scientific">Leishmania utingensis</name>
    <dbReference type="NCBI Taxonomy" id="653362"/>
    <lineage>
        <taxon>Eukaryota</taxon>
        <taxon>Discoba</taxon>
        <taxon>Euglenozoa</taxon>
        <taxon>Kinetoplastea</taxon>
        <taxon>Metakinetoplastina</taxon>
        <taxon>Trypanosomatida</taxon>
        <taxon>Trypanosomatidae</taxon>
        <taxon>Leishmaniinae</taxon>
        <taxon>Leishmania</taxon>
    </lineage>
</organism>
<sequence>MAFNAFASSATLGFGGESTPAGGFGFGNLGSVASTAPPGAGGFSATATSVPPLGFNFSAGASTSAASAPAPTGTTIGLGGFGAGNAASPSGPSASGFSTALQPPANTATPFGTSGFGPEAAASAAAPGTAAPAASTPFATASTLAAPISGGGGFGGTTTSAAAAPFSGFSTTTSTTLAAPVDATPATAPASALPASGAFGFAVAPAASAPTAKAPVGFGPFGGATAAATPSADGAKTSSNGGFGLSTGIGAALNAASPLGDGGTSGLAAAPASFGGKSLSLAPAPAAAPATGGFGVTLANPTSAGAGAGAAGAAGAAATLPAAGCGFNFGNTGAETASSDAAKTVGATASSAATASPPAAATGGSTVFTAAGATSSETRAEKAPLLSTAAAAAASPSQEFGGKGLGAVLRKLDIDVALDQRNFADLARHVVARDRQIMARGRELTEVQSVVKDALTAAKSAEATLAECKQRQAVLSEYLQSLEDKVQPYYAQWEQQQQHHSTDPRGVDQQRAVTYDNVIALLEEVQGVEEKVGRAIRQHNHSRNELLGLSEIEGTMRLIDGQLCALQCCSALASALELELDRLLGKAA</sequence>